<name>A0A9P5CNX3_CRYP1</name>
<evidence type="ECO:0000313" key="1">
    <source>
        <dbReference type="EMBL" id="KAF3764390.1"/>
    </source>
</evidence>
<dbReference type="GeneID" id="63837683"/>
<dbReference type="NCBIfam" id="NF047352">
    <property type="entry name" value="P_loop_sacsin"/>
    <property type="match status" value="1"/>
</dbReference>
<sequence>MSVPWVPLEKDGVTVAQARELVNAIAEKHGHIDDETWQELDKISAKAREEIRQSYRSLANAAASSISTVAKNLYTSNARFVFELLQNAEDNHYTNARAQGHQPYVAFEVHEDRVIIECNEDGFNRDNLEAICNVGHSSKTGAQGYIGENGIGFKSIFMAAYEVHIQSGPYSFYFRHHSGDSGLGMITPVWEEPMEQLSQHMTRMTLLLHATGDPAALASQRQTMREQFNDLQEKKQARAYASAEVILAFSLSADSKAFIVKPQDVYGFLPMRYMGFSCVDLLHTSKGLYVHVFDFNLGPEEHFLIQSDFVTQVSTMLPRSERGLRKINELRILHPAQCDSKGEPLFNDLKPEIWLSNKHLASDIKILQNFGLRLPDSTVFLRMIEQDLRRPGSRMRCEETDEDWHTKTAKLLLRLIEVNTSDQNLELRNMGLIPERTGSSVTWISSNISDKIYLGETEGGFVIPRSLALRVVEIKSSRNPARVEFFKEMGVCVADPKMTYVPLLDLQQKCEQYLPEGEVFPFLKIDDHLTRETYDQMHWSFLDRLVGVNVTEDLDFYLAILSHLGGLAVQLGDCVFRLYNVIYAKYTESAAKPVAKTKIRNFFEEAPIYVPAYSGSSPSWASMNDCLWKGLHTMVTAKPLCARYTEAYANMPVELRNVETLFRVVLEIEDCGLNEIVIELVELNRYNEVYDKNVFYLYQDFSNLCKDVTGVEQRSTILDSTAADFVIVDTTPLESIFARRVKTLDFSLDEVHLLGPFIVWIGLGKKYMSVMVKEVTTVNGQTKEPTRRQERKISPKAHALYRYSPESLLSYYAVYETNEITCELTLSQDGEVHKHVKEHSDLHIRERGAQLEIFISRDRKSQHLVYLSKLGPRLFDWLLLDASMRIPDELALRGQFAIQKILNITERSLYELILEEDGIANADVEDMYESTESESGEDEYDDEFLNPLLDRTSIHATSGLRSSGSIGKLASAQSPGYEDLDLIPHEIPRQDHYRDLLCRVVSAARAARFNRGDSFDMSGMLSALPLSGDSRTSYGDYEFEYSSSLERDIKIGAAGELCVFELLKSLSLPNFSLAQWQSTIRHYVKVHPDTPFYMSQAQYRRMHTHRNQTEAVYVIFCVFEIQKQPVGIRVLMNPAELEAEGKLEFTAEKWSVKVTS</sequence>
<protein>
    <recommendedName>
        <fullName evidence="3">Protein NO VEIN C-terminal domain-containing protein</fullName>
    </recommendedName>
</protein>
<dbReference type="InterPro" id="IPR036890">
    <property type="entry name" value="HATPase_C_sf"/>
</dbReference>
<dbReference type="InterPro" id="IPR052957">
    <property type="entry name" value="Auxin_embryo_med"/>
</dbReference>
<dbReference type="Gene3D" id="3.30.565.10">
    <property type="entry name" value="Histidine kinase-like ATPase, C-terminal domain"/>
    <property type="match status" value="1"/>
</dbReference>
<dbReference type="Proteomes" id="UP000803844">
    <property type="component" value="Unassembled WGS sequence"/>
</dbReference>
<dbReference type="PANTHER" id="PTHR32387">
    <property type="entry name" value="WU:FJ29H11"/>
    <property type="match status" value="1"/>
</dbReference>
<reference evidence="1" key="1">
    <citation type="journal article" date="2020" name="Phytopathology">
        <title>Genome sequence of the chestnut blight fungus Cryphonectria parasitica EP155: A fundamental resource for an archetypical invasive plant pathogen.</title>
        <authorList>
            <person name="Crouch J.A."/>
            <person name="Dawe A."/>
            <person name="Aerts A."/>
            <person name="Barry K."/>
            <person name="Churchill A.C.L."/>
            <person name="Grimwood J."/>
            <person name="Hillman B."/>
            <person name="Milgroom M.G."/>
            <person name="Pangilinan J."/>
            <person name="Smith M."/>
            <person name="Salamov A."/>
            <person name="Schmutz J."/>
            <person name="Yadav J."/>
            <person name="Grigoriev I.V."/>
            <person name="Nuss D."/>
        </authorList>
    </citation>
    <scope>NUCLEOTIDE SEQUENCE</scope>
    <source>
        <strain evidence="1">EP155</strain>
    </source>
</reference>
<evidence type="ECO:0008006" key="3">
    <source>
        <dbReference type="Google" id="ProtNLM"/>
    </source>
</evidence>
<dbReference type="AlphaFoldDB" id="A0A9P5CNX3"/>
<accession>A0A9P5CNX3</accession>
<proteinExistence type="predicted"/>
<comment type="caution">
    <text evidence="1">The sequence shown here is derived from an EMBL/GenBank/DDBJ whole genome shotgun (WGS) entry which is preliminary data.</text>
</comment>
<dbReference type="RefSeq" id="XP_040775351.1">
    <property type="nucleotide sequence ID" value="XM_040920554.1"/>
</dbReference>
<dbReference type="PANTHER" id="PTHR32387:SF0">
    <property type="entry name" value="PROTEIN NO VEIN"/>
    <property type="match status" value="1"/>
</dbReference>
<dbReference type="EMBL" id="MU032348">
    <property type="protein sequence ID" value="KAF3764390.1"/>
    <property type="molecule type" value="Genomic_DNA"/>
</dbReference>
<keyword evidence="2" id="KW-1185">Reference proteome</keyword>
<evidence type="ECO:0000313" key="2">
    <source>
        <dbReference type="Proteomes" id="UP000803844"/>
    </source>
</evidence>
<gene>
    <name evidence="1" type="ORF">M406DRAFT_330736</name>
</gene>
<dbReference type="OrthoDB" id="1262810at2759"/>
<organism evidence="1 2">
    <name type="scientific">Cryphonectria parasitica (strain ATCC 38755 / EP155)</name>
    <dbReference type="NCBI Taxonomy" id="660469"/>
    <lineage>
        <taxon>Eukaryota</taxon>
        <taxon>Fungi</taxon>
        <taxon>Dikarya</taxon>
        <taxon>Ascomycota</taxon>
        <taxon>Pezizomycotina</taxon>
        <taxon>Sordariomycetes</taxon>
        <taxon>Sordariomycetidae</taxon>
        <taxon>Diaporthales</taxon>
        <taxon>Cryphonectriaceae</taxon>
        <taxon>Cryphonectria-Endothia species complex</taxon>
        <taxon>Cryphonectria</taxon>
    </lineage>
</organism>
<dbReference type="SUPFAM" id="SSF55874">
    <property type="entry name" value="ATPase domain of HSP90 chaperone/DNA topoisomerase II/histidine kinase"/>
    <property type="match status" value="1"/>
</dbReference>